<dbReference type="EMBL" id="CAJVPI010000612">
    <property type="protein sequence ID" value="CAG8555808.1"/>
    <property type="molecule type" value="Genomic_DNA"/>
</dbReference>
<feature type="compositionally biased region" description="Polar residues" evidence="4">
    <location>
        <begin position="76"/>
        <end position="85"/>
    </location>
</feature>
<dbReference type="Gene3D" id="2.60.40.790">
    <property type="match status" value="1"/>
</dbReference>
<evidence type="ECO:0000256" key="2">
    <source>
        <dbReference type="ARBA" id="ARBA00022737"/>
    </source>
</evidence>
<dbReference type="PROSITE" id="PS51203">
    <property type="entry name" value="CS"/>
    <property type="match status" value="1"/>
</dbReference>
<dbReference type="InterPro" id="IPR008978">
    <property type="entry name" value="HSP20-like_chaperone"/>
</dbReference>
<reference evidence="7" key="1">
    <citation type="submission" date="2021-06" db="EMBL/GenBank/DDBJ databases">
        <authorList>
            <person name="Kallberg Y."/>
            <person name="Tangrot J."/>
            <person name="Rosling A."/>
        </authorList>
    </citation>
    <scope>NUCLEOTIDE SEQUENCE</scope>
    <source>
        <strain evidence="7">BR232B</strain>
    </source>
</reference>
<evidence type="ECO:0000259" key="6">
    <source>
        <dbReference type="PROSITE" id="PS51401"/>
    </source>
</evidence>
<keyword evidence="1" id="KW-0479">Metal-binding</keyword>
<dbReference type="Proteomes" id="UP000789739">
    <property type="component" value="Unassembled WGS sequence"/>
</dbReference>
<proteinExistence type="predicted"/>
<evidence type="ECO:0000313" key="7">
    <source>
        <dbReference type="EMBL" id="CAG8555808.1"/>
    </source>
</evidence>
<feature type="domain" description="CS" evidence="5">
    <location>
        <begin position="184"/>
        <end position="273"/>
    </location>
</feature>
<feature type="domain" description="CHORD" evidence="6">
    <location>
        <begin position="105"/>
        <end position="169"/>
    </location>
</feature>
<dbReference type="PANTHER" id="PTHR46983">
    <property type="entry name" value="CYSTEINE AND HISTIDINE-RICH DOMAIN-CONTAINING PROTEIN 1"/>
    <property type="match status" value="1"/>
</dbReference>
<dbReference type="AlphaFoldDB" id="A0A9N9FTT7"/>
<keyword evidence="2" id="KW-0677">Repeat</keyword>
<dbReference type="PANTHER" id="PTHR46983:SF3">
    <property type="entry name" value="CHPADIPLOID STATE MAINTENANCE PROTEIN CHPA"/>
    <property type="match status" value="1"/>
</dbReference>
<dbReference type="OrthoDB" id="1898560at2759"/>
<dbReference type="InterPro" id="IPR007052">
    <property type="entry name" value="CS_dom"/>
</dbReference>
<evidence type="ECO:0000256" key="4">
    <source>
        <dbReference type="SAM" id="MobiDB-lite"/>
    </source>
</evidence>
<dbReference type="SUPFAM" id="SSF49764">
    <property type="entry name" value="HSP20-like chaperones"/>
    <property type="match status" value="1"/>
</dbReference>
<evidence type="ECO:0000256" key="3">
    <source>
        <dbReference type="ARBA" id="ARBA00022833"/>
    </source>
</evidence>
<dbReference type="Pfam" id="PF04969">
    <property type="entry name" value="CS"/>
    <property type="match status" value="1"/>
</dbReference>
<dbReference type="PROSITE" id="PS51401">
    <property type="entry name" value="CHORD"/>
    <property type="match status" value="1"/>
</dbReference>
<feature type="region of interest" description="Disordered" evidence="4">
    <location>
        <begin position="65"/>
        <end position="98"/>
    </location>
</feature>
<evidence type="ECO:0000256" key="1">
    <source>
        <dbReference type="ARBA" id="ARBA00022723"/>
    </source>
</evidence>
<gene>
    <name evidence="7" type="ORF">PBRASI_LOCUS5330</name>
</gene>
<dbReference type="CDD" id="cd06466">
    <property type="entry name" value="p23_CS_SGT1_like"/>
    <property type="match status" value="1"/>
</dbReference>
<name>A0A9N9FTT7_9GLOM</name>
<evidence type="ECO:0000259" key="5">
    <source>
        <dbReference type="PROSITE" id="PS51203"/>
    </source>
</evidence>
<dbReference type="Pfam" id="PF04968">
    <property type="entry name" value="CHORD"/>
    <property type="match status" value="1"/>
</dbReference>
<keyword evidence="3" id="KW-0862">Zinc</keyword>
<dbReference type="Gene3D" id="4.10.1130.20">
    <property type="match status" value="1"/>
</dbReference>
<sequence length="312" mass="34544">MESNNQLEAVKKQIEETTVEIKTIKDTIGIVEGKSLLEPLYVRLGELEKQKTALVQQSKVEVFESDEVKSPASAPKQESTKSAQAASKEPEEDDLTIPVASGTACKRSGCKKTYVDEATSRGDGPEAECLYHPGEPIFHEGSKGWTCCSRKVLEFEEFLKIKGCEKGKHLFVGSGKKDTNSEETIQCRHDWYQTVSQVIMSVFAKKVDANQSDVTFSEREVSVNLKTADGKRFKSTYSLYERIDPENSKYEVLNTKVELVLKKANGISWQSLTSDEAPLMTTTFGVPGGTATVGAKEYILAMDSPLYANRQT</sequence>
<comment type="caution">
    <text evidence="7">The sequence shown here is derived from an EMBL/GenBank/DDBJ whole genome shotgun (WGS) entry which is preliminary data.</text>
</comment>
<dbReference type="InterPro" id="IPR039790">
    <property type="entry name" value="CHRD1"/>
</dbReference>
<organism evidence="7 8">
    <name type="scientific">Paraglomus brasilianum</name>
    <dbReference type="NCBI Taxonomy" id="144538"/>
    <lineage>
        <taxon>Eukaryota</taxon>
        <taxon>Fungi</taxon>
        <taxon>Fungi incertae sedis</taxon>
        <taxon>Mucoromycota</taxon>
        <taxon>Glomeromycotina</taxon>
        <taxon>Glomeromycetes</taxon>
        <taxon>Paraglomerales</taxon>
        <taxon>Paraglomeraceae</taxon>
        <taxon>Paraglomus</taxon>
    </lineage>
</organism>
<evidence type="ECO:0000313" key="8">
    <source>
        <dbReference type="Proteomes" id="UP000789739"/>
    </source>
</evidence>
<accession>A0A9N9FTT7</accession>
<keyword evidence="8" id="KW-1185">Reference proteome</keyword>
<dbReference type="InterPro" id="IPR007051">
    <property type="entry name" value="CHORD_dom"/>
</dbReference>
<protein>
    <submittedName>
        <fullName evidence="7">6403_t:CDS:1</fullName>
    </submittedName>
</protein>
<dbReference type="GO" id="GO:0046872">
    <property type="term" value="F:metal ion binding"/>
    <property type="evidence" value="ECO:0007669"/>
    <property type="project" value="UniProtKB-KW"/>
</dbReference>